<accession>A0A182EIW6</accession>
<dbReference type="STRING" id="42157.A0A182EIW6"/>
<name>A0A182EIW6_ONCOC</name>
<dbReference type="PANTHER" id="PTHR21600:SF83">
    <property type="entry name" value="PSEUDOURIDYLATE SYNTHASE RPUSD4, MITOCHONDRIAL"/>
    <property type="match status" value="1"/>
</dbReference>
<reference evidence="11" key="1">
    <citation type="submission" date="2016-06" db="UniProtKB">
        <authorList>
            <consortium name="WormBaseParasite"/>
        </authorList>
    </citation>
    <scope>IDENTIFICATION</scope>
</reference>
<dbReference type="Proteomes" id="UP000271087">
    <property type="component" value="Unassembled WGS sequence"/>
</dbReference>
<proteinExistence type="inferred from homology"/>
<sequence>MDEKDDFFGIEKATEIPLPHHMKAAIMSRSRTTVKKYCEASNKRSAVSDQSLSTTVDTSGIDYLDSLYFGDFGDIEIDREESSEVANVAPDTSGIDYVDALYFGDFLNSRSALNENKKDIIVSASGLNLNTESDCCRIVLMCKTSLIRLAQRPLDRSPNESVGDFKEDIGCGDNENDADDDNIQSFEILNLKTYKDMGLSKIWEEIQPVWKMNDEDLVNLMINRIIYEDEELIAFDKPYQMACSNAPSNQAELLRILPKLSSRVAPHIDCLRMIKSIAKPVTGVILFAKNQSTHEKIKALYDNRLLEQCYRVITNMAPAHQEAVVNIPLMLPLGVNKNSEINPFLEASTYYRVLKHDSRNHTSYMECIVNRDVPEQIRAHLGIGLVCPIIGDMKYNCSRREAGRGIPPRLSDIALQDLNIIGNSFRRLPMYIHLKEVIIPVSKRNQEKIHICAPIPSFFTYTLKKLRLFKK</sequence>
<dbReference type="GO" id="GO:0001522">
    <property type="term" value="P:pseudouridine synthesis"/>
    <property type="evidence" value="ECO:0007669"/>
    <property type="project" value="InterPro"/>
</dbReference>
<comment type="catalytic activity">
    <reaction evidence="1">
        <text>a uridine in mRNA = a pseudouridine in mRNA</text>
        <dbReference type="Rhea" id="RHEA:56644"/>
        <dbReference type="Rhea" id="RHEA-COMP:14658"/>
        <dbReference type="Rhea" id="RHEA-COMP:14659"/>
        <dbReference type="ChEBI" id="CHEBI:65314"/>
        <dbReference type="ChEBI" id="CHEBI:65315"/>
    </reaction>
</comment>
<reference evidence="9 10" key="2">
    <citation type="submission" date="2018-08" db="EMBL/GenBank/DDBJ databases">
        <authorList>
            <person name="Laetsch R D."/>
            <person name="Stevens L."/>
            <person name="Kumar S."/>
            <person name="Blaxter L. M."/>
        </authorList>
    </citation>
    <scope>NUCLEOTIDE SEQUENCE [LARGE SCALE GENOMIC DNA]</scope>
</reference>
<keyword evidence="4" id="KW-0413">Isomerase</keyword>
<evidence type="ECO:0000256" key="1">
    <source>
        <dbReference type="ARBA" id="ARBA00001166"/>
    </source>
</evidence>
<dbReference type="GO" id="GO:0003723">
    <property type="term" value="F:RNA binding"/>
    <property type="evidence" value="ECO:0007669"/>
    <property type="project" value="InterPro"/>
</dbReference>
<evidence type="ECO:0000259" key="8">
    <source>
        <dbReference type="Pfam" id="PF00849"/>
    </source>
</evidence>
<dbReference type="InterPro" id="IPR050188">
    <property type="entry name" value="RluA_PseudoU_synthase"/>
</dbReference>
<evidence type="ECO:0000256" key="7">
    <source>
        <dbReference type="ARBA" id="ARBA00041563"/>
    </source>
</evidence>
<comment type="catalytic activity">
    <reaction evidence="2">
        <text>uridine in 5S rRNA = pseudouridine in 5S rRNA</text>
        <dbReference type="Rhea" id="RHEA:47036"/>
        <dbReference type="Rhea" id="RHEA-COMP:11730"/>
        <dbReference type="Rhea" id="RHEA-COMP:11731"/>
        <dbReference type="ChEBI" id="CHEBI:65314"/>
        <dbReference type="ChEBI" id="CHEBI:65315"/>
    </reaction>
</comment>
<comment type="similarity">
    <text evidence="3">Belongs to the pseudouridine synthase RluA family.</text>
</comment>
<dbReference type="InterPro" id="IPR006145">
    <property type="entry name" value="PsdUridine_synth_RsuA/RluA"/>
</dbReference>
<dbReference type="AlphaFoldDB" id="A0A182EIW6"/>
<dbReference type="InterPro" id="IPR020103">
    <property type="entry name" value="PsdUridine_synth_cat_dom_sf"/>
</dbReference>
<evidence type="ECO:0000313" key="11">
    <source>
        <dbReference type="WBParaSite" id="nOo.2.0.1.t08049-RA"/>
    </source>
</evidence>
<evidence type="ECO:0000313" key="10">
    <source>
        <dbReference type="Proteomes" id="UP000271087"/>
    </source>
</evidence>
<gene>
    <name evidence="9" type="ORF">NOO_LOCUS8049</name>
</gene>
<evidence type="ECO:0000256" key="3">
    <source>
        <dbReference type="ARBA" id="ARBA00010876"/>
    </source>
</evidence>
<keyword evidence="10" id="KW-1185">Reference proteome</keyword>
<comment type="catalytic activity">
    <reaction evidence="5">
        <text>a uridine in tRNA = a pseudouridine in tRNA</text>
        <dbReference type="Rhea" id="RHEA:54572"/>
        <dbReference type="Rhea" id="RHEA-COMP:13339"/>
        <dbReference type="Rhea" id="RHEA-COMP:13934"/>
        <dbReference type="ChEBI" id="CHEBI:65314"/>
        <dbReference type="ChEBI" id="CHEBI:65315"/>
    </reaction>
</comment>
<evidence type="ECO:0000256" key="4">
    <source>
        <dbReference type="ARBA" id="ARBA00023235"/>
    </source>
</evidence>
<feature type="domain" description="Pseudouridine synthase RsuA/RluA-like" evidence="8">
    <location>
        <begin position="232"/>
        <end position="381"/>
    </location>
</feature>
<dbReference type="GO" id="GO:0009982">
    <property type="term" value="F:pseudouridine synthase activity"/>
    <property type="evidence" value="ECO:0007669"/>
    <property type="project" value="InterPro"/>
</dbReference>
<evidence type="ECO:0000256" key="6">
    <source>
        <dbReference type="ARBA" id="ARBA00039953"/>
    </source>
</evidence>
<evidence type="ECO:0000313" key="9">
    <source>
        <dbReference type="EMBL" id="VDK88145.1"/>
    </source>
</evidence>
<dbReference type="WBParaSite" id="nOo.2.0.1.t08049-RA">
    <property type="protein sequence ID" value="nOo.2.0.1.t08049-RA"/>
    <property type="gene ID" value="nOo.2.0.1.g08049"/>
</dbReference>
<dbReference type="Gene3D" id="3.30.2350.10">
    <property type="entry name" value="Pseudouridine synthase"/>
    <property type="match status" value="1"/>
</dbReference>
<protein>
    <recommendedName>
        <fullName evidence="6">Pseudouridylate synthase RPUSD4, mitochondrial</fullName>
    </recommendedName>
    <alternativeName>
        <fullName evidence="7">RNA pseudouridylate synthase domain-containing protein 4</fullName>
    </alternativeName>
</protein>
<dbReference type="Pfam" id="PF00849">
    <property type="entry name" value="PseudoU_synth_2"/>
    <property type="match status" value="1"/>
</dbReference>
<evidence type="ECO:0000256" key="2">
    <source>
        <dbReference type="ARBA" id="ARBA00001896"/>
    </source>
</evidence>
<dbReference type="PANTHER" id="PTHR21600">
    <property type="entry name" value="MITOCHONDRIAL RNA PSEUDOURIDINE SYNTHASE"/>
    <property type="match status" value="1"/>
</dbReference>
<dbReference type="SUPFAM" id="SSF55120">
    <property type="entry name" value="Pseudouridine synthase"/>
    <property type="match status" value="1"/>
</dbReference>
<dbReference type="EMBL" id="UYRW01003164">
    <property type="protein sequence ID" value="VDK88145.1"/>
    <property type="molecule type" value="Genomic_DNA"/>
</dbReference>
<evidence type="ECO:0000256" key="5">
    <source>
        <dbReference type="ARBA" id="ARBA00036943"/>
    </source>
</evidence>
<dbReference type="OrthoDB" id="418349at2759"/>
<organism evidence="11">
    <name type="scientific">Onchocerca ochengi</name>
    <name type="common">Filarial nematode worm</name>
    <dbReference type="NCBI Taxonomy" id="42157"/>
    <lineage>
        <taxon>Eukaryota</taxon>
        <taxon>Metazoa</taxon>
        <taxon>Ecdysozoa</taxon>
        <taxon>Nematoda</taxon>
        <taxon>Chromadorea</taxon>
        <taxon>Rhabditida</taxon>
        <taxon>Spirurina</taxon>
        <taxon>Spiruromorpha</taxon>
        <taxon>Filarioidea</taxon>
        <taxon>Onchocercidae</taxon>
        <taxon>Onchocerca</taxon>
    </lineage>
</organism>